<sequence length="239" mass="27803">MEDRPWYCVRQRAGPLTKECRAIRPRLSRDDDRGTRRDKNEILRAPHSAVCRSQADRLELRLALFGYEGVHYTLTYDSVHLPRTFREAMATKRAFMARARRFNDGRPFDWVTCIEGLHGDHRYHIHMVLREGEFPPAAVRCLWKAGEVDDEPVLMAEGGYRRLAEYLTKERTDGIIIPIGRRPWSCSRSLSGRLPPPERWKDESGAIDIPSRVLWARRSQRENDFGAYNYASYIVPKGT</sequence>
<gene>
    <name evidence="1" type="ORF">K8V01_01855</name>
</gene>
<dbReference type="RefSeq" id="WP_295368630.1">
    <property type="nucleotide sequence ID" value="NZ_DYUC01000016.1"/>
</dbReference>
<reference evidence="1" key="2">
    <citation type="submission" date="2021-09" db="EMBL/GenBank/DDBJ databases">
        <authorList>
            <person name="Gilroy R."/>
        </authorList>
    </citation>
    <scope>NUCLEOTIDE SEQUENCE</scope>
    <source>
        <strain evidence="1">CHK179-5677</strain>
    </source>
</reference>
<dbReference type="Proteomes" id="UP000760668">
    <property type="component" value="Unassembled WGS sequence"/>
</dbReference>
<dbReference type="AlphaFoldDB" id="A0A921MKV9"/>
<evidence type="ECO:0000313" key="1">
    <source>
        <dbReference type="EMBL" id="HJG85766.1"/>
    </source>
</evidence>
<evidence type="ECO:0000313" key="2">
    <source>
        <dbReference type="Proteomes" id="UP000760668"/>
    </source>
</evidence>
<accession>A0A921MKV9</accession>
<dbReference type="EMBL" id="DYUC01000016">
    <property type="protein sequence ID" value="HJG85766.1"/>
    <property type="molecule type" value="Genomic_DNA"/>
</dbReference>
<reference evidence="1" key="1">
    <citation type="journal article" date="2021" name="PeerJ">
        <title>Extensive microbial diversity within the chicken gut microbiome revealed by metagenomics and culture.</title>
        <authorList>
            <person name="Gilroy R."/>
            <person name="Ravi A."/>
            <person name="Getino M."/>
            <person name="Pursley I."/>
            <person name="Horton D.L."/>
            <person name="Alikhan N.F."/>
            <person name="Baker D."/>
            <person name="Gharbi K."/>
            <person name="Hall N."/>
            <person name="Watson M."/>
            <person name="Adriaenssens E.M."/>
            <person name="Foster-Nyarko E."/>
            <person name="Jarju S."/>
            <person name="Secka A."/>
            <person name="Antonio M."/>
            <person name="Oren A."/>
            <person name="Chaudhuri R.R."/>
            <person name="La Ragione R."/>
            <person name="Hildebrand F."/>
            <person name="Pallen M.J."/>
        </authorList>
    </citation>
    <scope>NUCLEOTIDE SEQUENCE</scope>
    <source>
        <strain evidence="1">CHK179-5677</strain>
    </source>
</reference>
<protein>
    <submittedName>
        <fullName evidence="1">Uncharacterized protein</fullName>
    </submittedName>
</protein>
<name>A0A921MKV9_9FIRM</name>
<organism evidence="1 2">
    <name type="scientific">Pseudoflavonifractor capillosus</name>
    <dbReference type="NCBI Taxonomy" id="106588"/>
    <lineage>
        <taxon>Bacteria</taxon>
        <taxon>Bacillati</taxon>
        <taxon>Bacillota</taxon>
        <taxon>Clostridia</taxon>
        <taxon>Eubacteriales</taxon>
        <taxon>Oscillospiraceae</taxon>
        <taxon>Pseudoflavonifractor</taxon>
    </lineage>
</organism>
<proteinExistence type="predicted"/>
<comment type="caution">
    <text evidence="1">The sequence shown here is derived from an EMBL/GenBank/DDBJ whole genome shotgun (WGS) entry which is preliminary data.</text>
</comment>